<dbReference type="GeneID" id="38122473"/>
<dbReference type="Pfam" id="PF00023">
    <property type="entry name" value="Ank"/>
    <property type="match status" value="1"/>
</dbReference>
<name>A0A397G3P1_ASPTH</name>
<proteinExistence type="predicted"/>
<dbReference type="OrthoDB" id="4772757at2759"/>
<dbReference type="InterPro" id="IPR002110">
    <property type="entry name" value="Ankyrin_rpt"/>
</dbReference>
<dbReference type="SUPFAM" id="SSF48403">
    <property type="entry name" value="Ankyrin repeat"/>
    <property type="match status" value="1"/>
</dbReference>
<reference evidence="1" key="1">
    <citation type="submission" date="2018-08" db="EMBL/GenBank/DDBJ databases">
        <title>Draft genome sequence of azole-resistant Aspergillus thermomutatus (Neosartorya pseudofischeri) strain HMR AF 39, isolated from a human nasal aspirate.</title>
        <authorList>
            <person name="Parent-Michaud M."/>
            <person name="Dufresne P.J."/>
            <person name="Fournier E."/>
            <person name="Martineau C."/>
            <person name="Moreira S."/>
            <person name="Perkins V."/>
            <person name="De Repentigny L."/>
            <person name="Dufresne S.F."/>
        </authorList>
    </citation>
    <scope>NUCLEOTIDE SEQUENCE [LARGE SCALE GENOMIC DNA]</scope>
    <source>
        <strain evidence="1">HMR AF 39</strain>
    </source>
</reference>
<dbReference type="Gene3D" id="1.25.40.20">
    <property type="entry name" value="Ankyrin repeat-containing domain"/>
    <property type="match status" value="1"/>
</dbReference>
<accession>A0A397G3P1</accession>
<dbReference type="EMBL" id="NKHU02000280">
    <property type="protein sequence ID" value="RHZ45641.1"/>
    <property type="molecule type" value="Genomic_DNA"/>
</dbReference>
<protein>
    <submittedName>
        <fullName evidence="1">Uncharacterized protein</fullName>
    </submittedName>
</protein>
<dbReference type="RefSeq" id="XP_026610790.1">
    <property type="nucleotide sequence ID" value="XM_026754118.1"/>
</dbReference>
<dbReference type="AlphaFoldDB" id="A0A397G3P1"/>
<dbReference type="VEuPathDB" id="FungiDB:CDV56_100499"/>
<evidence type="ECO:0000313" key="1">
    <source>
        <dbReference type="EMBL" id="RHZ45641.1"/>
    </source>
</evidence>
<comment type="caution">
    <text evidence="1">The sequence shown here is derived from an EMBL/GenBank/DDBJ whole genome shotgun (WGS) entry which is preliminary data.</text>
</comment>
<organism evidence="1 2">
    <name type="scientific">Aspergillus thermomutatus</name>
    <name type="common">Neosartorya pseudofischeri</name>
    <dbReference type="NCBI Taxonomy" id="41047"/>
    <lineage>
        <taxon>Eukaryota</taxon>
        <taxon>Fungi</taxon>
        <taxon>Dikarya</taxon>
        <taxon>Ascomycota</taxon>
        <taxon>Pezizomycotina</taxon>
        <taxon>Eurotiomycetes</taxon>
        <taxon>Eurotiomycetidae</taxon>
        <taxon>Eurotiales</taxon>
        <taxon>Aspergillaceae</taxon>
        <taxon>Aspergillus</taxon>
        <taxon>Aspergillus subgen. Fumigati</taxon>
    </lineage>
</organism>
<evidence type="ECO:0000313" key="2">
    <source>
        <dbReference type="Proteomes" id="UP000215305"/>
    </source>
</evidence>
<gene>
    <name evidence="1" type="ORF">CDV56_100499</name>
</gene>
<keyword evidence="2" id="KW-1185">Reference proteome</keyword>
<sequence>MIASKVSSQKTGSKHGLWKERFHVAWYRVPTELLLEIAKHLESQAWLNAFARTNQHTFSIMNPYLHRYNADYQQHSALAFGDISAKIGSIIPTSDEGFHTPICYALQHGQTRVLGLLLNEYGADIEQHCCKSMTPLNYAAGLGKLEFFFQALHFIVRTTSL</sequence>
<dbReference type="Proteomes" id="UP000215305">
    <property type="component" value="Unassembled WGS sequence"/>
</dbReference>
<dbReference type="STRING" id="41047.A0A397G3P1"/>
<dbReference type="InterPro" id="IPR036770">
    <property type="entry name" value="Ankyrin_rpt-contain_sf"/>
</dbReference>